<dbReference type="InterPro" id="IPR011006">
    <property type="entry name" value="CheY-like_superfamily"/>
</dbReference>
<keyword evidence="1" id="KW-0597">Phosphoprotein</keyword>
<dbReference type="PROSITE" id="PS50110">
    <property type="entry name" value="RESPONSE_REGULATORY"/>
    <property type="match status" value="1"/>
</dbReference>
<dbReference type="InterPro" id="IPR001789">
    <property type="entry name" value="Sig_transdc_resp-reg_receiver"/>
</dbReference>
<evidence type="ECO:0000313" key="3">
    <source>
        <dbReference type="EMBL" id="SVB45984.1"/>
    </source>
</evidence>
<proteinExistence type="predicted"/>
<dbReference type="AlphaFoldDB" id="A0A382E7C2"/>
<dbReference type="EMBL" id="UINC01042828">
    <property type="protein sequence ID" value="SVB45984.1"/>
    <property type="molecule type" value="Genomic_DNA"/>
</dbReference>
<accession>A0A382E7C2</accession>
<reference evidence="3" key="1">
    <citation type="submission" date="2018-05" db="EMBL/GenBank/DDBJ databases">
        <authorList>
            <person name="Lanie J.A."/>
            <person name="Ng W.-L."/>
            <person name="Kazmierczak K.M."/>
            <person name="Andrzejewski T.M."/>
            <person name="Davidsen T.M."/>
            <person name="Wayne K.J."/>
            <person name="Tettelin H."/>
            <person name="Glass J.I."/>
            <person name="Rusch D."/>
            <person name="Podicherti R."/>
            <person name="Tsui H.-C.T."/>
            <person name="Winkler M.E."/>
        </authorList>
    </citation>
    <scope>NUCLEOTIDE SEQUENCE</scope>
</reference>
<protein>
    <recommendedName>
        <fullName evidence="2">Response regulatory domain-containing protein</fullName>
    </recommendedName>
</protein>
<dbReference type="Gene3D" id="3.40.50.2300">
    <property type="match status" value="1"/>
</dbReference>
<gene>
    <name evidence="3" type="ORF">METZ01_LOCUS198838</name>
</gene>
<evidence type="ECO:0000259" key="2">
    <source>
        <dbReference type="PROSITE" id="PS50110"/>
    </source>
</evidence>
<dbReference type="PANTHER" id="PTHR44591:SF3">
    <property type="entry name" value="RESPONSE REGULATORY DOMAIN-CONTAINING PROTEIN"/>
    <property type="match status" value="1"/>
</dbReference>
<dbReference type="SMART" id="SM00448">
    <property type="entry name" value="REC"/>
    <property type="match status" value="1"/>
</dbReference>
<organism evidence="3">
    <name type="scientific">marine metagenome</name>
    <dbReference type="NCBI Taxonomy" id="408172"/>
    <lineage>
        <taxon>unclassified sequences</taxon>
        <taxon>metagenomes</taxon>
        <taxon>ecological metagenomes</taxon>
    </lineage>
</organism>
<name>A0A382E7C2_9ZZZZ</name>
<evidence type="ECO:0000256" key="1">
    <source>
        <dbReference type="ARBA" id="ARBA00022553"/>
    </source>
</evidence>
<dbReference type="PANTHER" id="PTHR44591">
    <property type="entry name" value="STRESS RESPONSE REGULATOR PROTEIN 1"/>
    <property type="match status" value="1"/>
</dbReference>
<dbReference type="InterPro" id="IPR050595">
    <property type="entry name" value="Bact_response_regulator"/>
</dbReference>
<sequence>MSEVKQKSVLVIENDDSILESLSNRFKKRGMLPITAKDGYEGYTRVCNESPDLIVSETLLPSIDGYRLSRLLKFDDRFKDIPIILMTSNKLESVKSQVDISGANEIIGKPFRFKDLITVIEKVIK</sequence>
<dbReference type="GO" id="GO:0000160">
    <property type="term" value="P:phosphorelay signal transduction system"/>
    <property type="evidence" value="ECO:0007669"/>
    <property type="project" value="InterPro"/>
</dbReference>
<dbReference type="SUPFAM" id="SSF52172">
    <property type="entry name" value="CheY-like"/>
    <property type="match status" value="1"/>
</dbReference>
<feature type="domain" description="Response regulatory" evidence="2">
    <location>
        <begin position="8"/>
        <end position="124"/>
    </location>
</feature>
<dbReference type="Pfam" id="PF00072">
    <property type="entry name" value="Response_reg"/>
    <property type="match status" value="1"/>
</dbReference>